<proteinExistence type="predicted"/>
<gene>
    <name evidence="2" type="ORF">LPLAT_LOCUS9252</name>
</gene>
<accession>A0AAV2NTA4</accession>
<keyword evidence="3" id="KW-1185">Reference proteome</keyword>
<dbReference type="AlphaFoldDB" id="A0AAV2NTA4"/>
<feature type="region of interest" description="Disordered" evidence="1">
    <location>
        <begin position="49"/>
        <end position="92"/>
    </location>
</feature>
<reference evidence="2" key="1">
    <citation type="submission" date="2024-04" db="EMBL/GenBank/DDBJ databases">
        <authorList>
            <consortium name="Molecular Ecology Group"/>
        </authorList>
    </citation>
    <scope>NUCLEOTIDE SEQUENCE</scope>
</reference>
<evidence type="ECO:0000313" key="2">
    <source>
        <dbReference type="EMBL" id="CAL1683547.1"/>
    </source>
</evidence>
<sequence length="92" mass="10188">MGDVRCASQAYVCVSGVQRKRVGGGGWSSSQNGTISRESSDHLFYMQGRRTPVAPPSTSLGAKPNNGDRDNYCNYRRNSPESARERQGYTRR</sequence>
<protein>
    <submittedName>
        <fullName evidence="2">Uncharacterized protein</fullName>
    </submittedName>
</protein>
<feature type="compositionally biased region" description="Basic and acidic residues" evidence="1">
    <location>
        <begin position="78"/>
        <end position="92"/>
    </location>
</feature>
<evidence type="ECO:0000256" key="1">
    <source>
        <dbReference type="SAM" id="MobiDB-lite"/>
    </source>
</evidence>
<name>A0AAV2NTA4_9HYME</name>
<dbReference type="Proteomes" id="UP001497644">
    <property type="component" value="Chromosome 4"/>
</dbReference>
<evidence type="ECO:0000313" key="3">
    <source>
        <dbReference type="Proteomes" id="UP001497644"/>
    </source>
</evidence>
<organism evidence="2 3">
    <name type="scientific">Lasius platythorax</name>
    <dbReference type="NCBI Taxonomy" id="488582"/>
    <lineage>
        <taxon>Eukaryota</taxon>
        <taxon>Metazoa</taxon>
        <taxon>Ecdysozoa</taxon>
        <taxon>Arthropoda</taxon>
        <taxon>Hexapoda</taxon>
        <taxon>Insecta</taxon>
        <taxon>Pterygota</taxon>
        <taxon>Neoptera</taxon>
        <taxon>Endopterygota</taxon>
        <taxon>Hymenoptera</taxon>
        <taxon>Apocrita</taxon>
        <taxon>Aculeata</taxon>
        <taxon>Formicoidea</taxon>
        <taxon>Formicidae</taxon>
        <taxon>Formicinae</taxon>
        <taxon>Lasius</taxon>
        <taxon>Lasius</taxon>
    </lineage>
</organism>
<dbReference type="EMBL" id="OZ034827">
    <property type="protein sequence ID" value="CAL1683547.1"/>
    <property type="molecule type" value="Genomic_DNA"/>
</dbReference>